<keyword evidence="1" id="KW-0472">Membrane</keyword>
<evidence type="ECO:0000256" key="1">
    <source>
        <dbReference type="SAM" id="Phobius"/>
    </source>
</evidence>
<accession>A0A6L7GLK6</accession>
<protein>
    <submittedName>
        <fullName evidence="2">ABC transporter permease</fullName>
    </submittedName>
</protein>
<evidence type="ECO:0000313" key="3">
    <source>
        <dbReference type="Proteomes" id="UP000475545"/>
    </source>
</evidence>
<organism evidence="2 3">
    <name type="scientific">Gordonia mangrovi</name>
    <dbReference type="NCBI Taxonomy" id="2665643"/>
    <lineage>
        <taxon>Bacteria</taxon>
        <taxon>Bacillati</taxon>
        <taxon>Actinomycetota</taxon>
        <taxon>Actinomycetes</taxon>
        <taxon>Mycobacteriales</taxon>
        <taxon>Gordoniaceae</taxon>
        <taxon>Gordonia</taxon>
    </lineage>
</organism>
<reference evidence="2 3" key="1">
    <citation type="submission" date="2019-11" db="EMBL/GenBank/DDBJ databases">
        <title>Gordonia sp. nov., a novel actinobacterium isolated from mangrove soil in Hainan.</title>
        <authorList>
            <person name="Huang X."/>
            <person name="Xie Y."/>
            <person name="Chu X."/>
            <person name="Xiao K."/>
        </authorList>
    </citation>
    <scope>NUCLEOTIDE SEQUENCE [LARGE SCALE GENOMIC DNA]</scope>
    <source>
        <strain evidence="2 3">HNM0687</strain>
    </source>
</reference>
<sequence>MTTTLHRPPSLAVERDAAPIPLSRLTRVELRKLVDTRAGFWLAASVGVISAIVVIAMLIADRQSLGHLNFIEFFAMMNIPISTILPVMAILLVTSEWSQRNALTTFTMEPRRERILLAKLGVALIAGITAVVVSLTFGAVANVVAGLIYGDPAGSWEFTAAALINSFTLQMLWLLVGFGFAALILNTPGAIVAYFALPTAMSLLSELVPWFKNNLAGWVDLTTTSVPFQSGDWAAGGEWSRLTVSAVIWVAIPLTLGVMRVLHTEVK</sequence>
<keyword evidence="1" id="KW-0812">Transmembrane</keyword>
<feature type="transmembrane region" description="Helical" evidence="1">
    <location>
        <begin position="160"/>
        <end position="184"/>
    </location>
</feature>
<keyword evidence="3" id="KW-1185">Reference proteome</keyword>
<evidence type="ECO:0000313" key="2">
    <source>
        <dbReference type="EMBL" id="MXP20779.1"/>
    </source>
</evidence>
<proteinExistence type="predicted"/>
<comment type="caution">
    <text evidence="2">The sequence shown here is derived from an EMBL/GenBank/DDBJ whole genome shotgun (WGS) entry which is preliminary data.</text>
</comment>
<feature type="transmembrane region" description="Helical" evidence="1">
    <location>
        <begin position="115"/>
        <end position="148"/>
    </location>
</feature>
<dbReference type="Proteomes" id="UP000475545">
    <property type="component" value="Unassembled WGS sequence"/>
</dbReference>
<feature type="transmembrane region" description="Helical" evidence="1">
    <location>
        <begin position="40"/>
        <end position="59"/>
    </location>
</feature>
<gene>
    <name evidence="2" type="ORF">GIY30_05335</name>
</gene>
<feature type="transmembrane region" description="Helical" evidence="1">
    <location>
        <begin position="242"/>
        <end position="262"/>
    </location>
</feature>
<dbReference type="EMBL" id="WMBR01000001">
    <property type="protein sequence ID" value="MXP20779.1"/>
    <property type="molecule type" value="Genomic_DNA"/>
</dbReference>
<feature type="transmembrane region" description="Helical" evidence="1">
    <location>
        <begin position="191"/>
        <end position="211"/>
    </location>
</feature>
<name>A0A6L7GLK6_9ACTN</name>
<keyword evidence="1" id="KW-1133">Transmembrane helix</keyword>
<feature type="transmembrane region" description="Helical" evidence="1">
    <location>
        <begin position="71"/>
        <end position="94"/>
    </location>
</feature>
<dbReference type="AlphaFoldDB" id="A0A6L7GLK6"/>
<dbReference type="RefSeq" id="WP_160900875.1">
    <property type="nucleotide sequence ID" value="NZ_CP102850.1"/>
</dbReference>